<evidence type="ECO:0000313" key="3">
    <source>
        <dbReference type="Proteomes" id="UP000051645"/>
    </source>
</evidence>
<reference evidence="3 4" key="1">
    <citation type="journal article" date="2015" name="Genome Announc.">
        <title>Expanding the biotechnology potential of lactobacilli through comparative genomics of 213 strains and associated genera.</title>
        <authorList>
            <person name="Sun Z."/>
            <person name="Harris H.M."/>
            <person name="McCann A."/>
            <person name="Guo C."/>
            <person name="Argimon S."/>
            <person name="Zhang W."/>
            <person name="Yang X."/>
            <person name="Jeffery I.B."/>
            <person name="Cooney J.C."/>
            <person name="Kagawa T.F."/>
            <person name="Liu W."/>
            <person name="Song Y."/>
            <person name="Salvetti E."/>
            <person name="Wrobel A."/>
            <person name="Rasinkangas P."/>
            <person name="Parkhill J."/>
            <person name="Rea M.C."/>
            <person name="O'Sullivan O."/>
            <person name="Ritari J."/>
            <person name="Douillard F.P."/>
            <person name="Paul Ross R."/>
            <person name="Yang R."/>
            <person name="Briner A.E."/>
            <person name="Felis G.E."/>
            <person name="de Vos W.M."/>
            <person name="Barrangou R."/>
            <person name="Klaenhammer T.R."/>
            <person name="Caufield P.W."/>
            <person name="Cui Y."/>
            <person name="Zhang H."/>
            <person name="O'Toole P.W."/>
        </authorList>
    </citation>
    <scope>NUCLEOTIDE SEQUENCE [LARGE SCALE GENOMIC DNA]</scope>
    <source>
        <strain evidence="1 4">ATCC BAA-66</strain>
        <strain evidence="2 3">DSM 13344</strain>
    </source>
</reference>
<evidence type="ECO:0000313" key="1">
    <source>
        <dbReference type="EMBL" id="KRN29002.1"/>
    </source>
</evidence>
<dbReference type="EMBL" id="JQAZ01000002">
    <property type="protein sequence ID" value="KRN32588.1"/>
    <property type="molecule type" value="Genomic_DNA"/>
</dbReference>
<dbReference type="RefSeq" id="WP_057768853.1">
    <property type="nucleotide sequence ID" value="NZ_JQAT01000002.1"/>
</dbReference>
<accession>A0A0R2G5T3</accession>
<evidence type="ECO:0000313" key="2">
    <source>
        <dbReference type="EMBL" id="KRN32588.1"/>
    </source>
</evidence>
<sequence>MTPSTKKQISLMSNVLKELKESDIIPEATIETEIALGIDYRKPFTDGIERAVEALRDDKAEEGIYQTAVTDMDRPLIDSLFNTALAKNNATGTIADYPNIVLDISHSKTVITVSFN</sequence>
<gene>
    <name evidence="1" type="ORF">IV38_GL001216</name>
    <name evidence="2" type="ORF">IV40_GL000637</name>
</gene>
<dbReference type="STRING" id="81857.IV38_GL001216"/>
<proteinExistence type="predicted"/>
<evidence type="ECO:0000313" key="4">
    <source>
        <dbReference type="Proteomes" id="UP000051751"/>
    </source>
</evidence>
<dbReference type="Proteomes" id="UP000051645">
    <property type="component" value="Unassembled WGS sequence"/>
</dbReference>
<name>A0A0R2G5T3_9LACO</name>
<organism evidence="2 3">
    <name type="scientific">Lactobacillus selangorensis</name>
    <dbReference type="NCBI Taxonomy" id="81857"/>
    <lineage>
        <taxon>Bacteria</taxon>
        <taxon>Bacillati</taxon>
        <taxon>Bacillota</taxon>
        <taxon>Bacilli</taxon>
        <taxon>Lactobacillales</taxon>
        <taxon>Lactobacillaceae</taxon>
        <taxon>Lactobacillus</taxon>
    </lineage>
</organism>
<dbReference type="EMBL" id="JQAT01000002">
    <property type="protein sequence ID" value="KRN29002.1"/>
    <property type="molecule type" value="Genomic_DNA"/>
</dbReference>
<keyword evidence="3" id="KW-1185">Reference proteome</keyword>
<dbReference type="Proteomes" id="UP000051751">
    <property type="component" value="Unassembled WGS sequence"/>
</dbReference>
<dbReference type="AlphaFoldDB" id="A0A0R2G5T3"/>
<protein>
    <submittedName>
        <fullName evidence="2">Uncharacterized protein</fullName>
    </submittedName>
</protein>
<comment type="caution">
    <text evidence="2">The sequence shown here is derived from an EMBL/GenBank/DDBJ whole genome shotgun (WGS) entry which is preliminary data.</text>
</comment>
<dbReference type="PATRIC" id="fig|81857.3.peg.1222"/>